<keyword evidence="1" id="KW-0472">Membrane</keyword>
<dbReference type="PANTHER" id="PTHR10151:SF114">
    <property type="entry name" value="ECTONUCLEOTIDE PYROPHOSPHATASE_PHOSPHODIESTERASE C27A7.3"/>
    <property type="match status" value="1"/>
</dbReference>
<dbReference type="AlphaFoldDB" id="A0A1I7RSU6"/>
<evidence type="ECO:0000313" key="3">
    <source>
        <dbReference type="WBParaSite" id="BXY_0380000.1"/>
    </source>
</evidence>
<dbReference type="PANTHER" id="PTHR10151">
    <property type="entry name" value="ECTONUCLEOTIDE PYROPHOSPHATASE/PHOSPHODIESTERASE"/>
    <property type="match status" value="1"/>
</dbReference>
<dbReference type="InterPro" id="IPR017850">
    <property type="entry name" value="Alkaline_phosphatase_core_sf"/>
</dbReference>
<dbReference type="Proteomes" id="UP000095284">
    <property type="component" value="Unplaced"/>
</dbReference>
<keyword evidence="1" id="KW-0812">Transmembrane</keyword>
<dbReference type="InterPro" id="IPR002591">
    <property type="entry name" value="Phosphodiest/P_Trfase"/>
</dbReference>
<accession>A0A1I7RSU6</accession>
<dbReference type="eggNOG" id="KOG2645">
    <property type="taxonomic scope" value="Eukaryota"/>
</dbReference>
<keyword evidence="1" id="KW-1133">Transmembrane helix</keyword>
<evidence type="ECO:0000313" key="2">
    <source>
        <dbReference type="Proteomes" id="UP000095284"/>
    </source>
</evidence>
<sequence length="275" mass="30867">MATESRMVDIPLCSPTAGAKAELPGVPRLRFRDFKFQQRHICVAISIAAGLLFIGVIVGLVLTRTFGRKYVEDAAFLNQDIHWQHTCEPKCSGKFDVPPLLLISLDGFRVEYLTRQLTPAISKILQCGSNATYMYPTFPSKTFPNHLAIVTGLYPESHGIVGSHFMDFNISQEPFTPRTRNPVWFNGEPIWNTAKKHGKKSATFFWPGSEVYINGGRPTFIVNYNSSIAFSKRVDQVKTVNESLKAMKEVEEVGVQKGLVDVLMLTYEELDGFQL</sequence>
<reference evidence="3" key="1">
    <citation type="submission" date="2016-11" db="UniProtKB">
        <authorList>
            <consortium name="WormBaseParasite"/>
        </authorList>
    </citation>
    <scope>IDENTIFICATION</scope>
</reference>
<evidence type="ECO:0000256" key="1">
    <source>
        <dbReference type="SAM" id="Phobius"/>
    </source>
</evidence>
<dbReference type="CDD" id="cd16018">
    <property type="entry name" value="Enpp"/>
    <property type="match status" value="1"/>
</dbReference>
<name>A0A1I7RSU6_BURXY</name>
<organism evidence="2 3">
    <name type="scientific">Bursaphelenchus xylophilus</name>
    <name type="common">Pinewood nematode worm</name>
    <name type="synonym">Aphelenchoides xylophilus</name>
    <dbReference type="NCBI Taxonomy" id="6326"/>
    <lineage>
        <taxon>Eukaryota</taxon>
        <taxon>Metazoa</taxon>
        <taxon>Ecdysozoa</taxon>
        <taxon>Nematoda</taxon>
        <taxon>Chromadorea</taxon>
        <taxon>Rhabditida</taxon>
        <taxon>Tylenchina</taxon>
        <taxon>Tylenchomorpha</taxon>
        <taxon>Aphelenchoidea</taxon>
        <taxon>Aphelenchoididae</taxon>
        <taxon>Bursaphelenchus</taxon>
    </lineage>
</organism>
<dbReference type="Gene3D" id="3.40.720.10">
    <property type="entry name" value="Alkaline Phosphatase, subunit A"/>
    <property type="match status" value="1"/>
</dbReference>
<protein>
    <submittedName>
        <fullName evidence="3">Ectonucleotide pyrophosphatase/phosphodiesterase family member 3</fullName>
    </submittedName>
</protein>
<dbReference type="Pfam" id="PF01663">
    <property type="entry name" value="Phosphodiest"/>
    <property type="match status" value="1"/>
</dbReference>
<proteinExistence type="predicted"/>
<dbReference type="WBParaSite" id="BXY_0380000.1">
    <property type="protein sequence ID" value="BXY_0380000.1"/>
    <property type="gene ID" value="BXY_0380000"/>
</dbReference>
<feature type="transmembrane region" description="Helical" evidence="1">
    <location>
        <begin position="41"/>
        <end position="62"/>
    </location>
</feature>
<dbReference type="SUPFAM" id="SSF53649">
    <property type="entry name" value="Alkaline phosphatase-like"/>
    <property type="match status" value="1"/>
</dbReference>